<keyword evidence="2" id="KW-1185">Reference proteome</keyword>
<sequence length="109" mass="11748">MCDGTCGLKRFDSHRESNLFFYGENSMNRRIGTVSIIITQRSEQAASVNTILTEYGDIIIGRMGLPYPPAGLNILSLIVHGTTDEIGAMTGKLGSLTGVKVKSALQKIS</sequence>
<dbReference type="Proteomes" id="UP000198744">
    <property type="component" value="Unassembled WGS sequence"/>
</dbReference>
<accession>A0A1H7ZD30</accession>
<organism evidence="1 2">
    <name type="scientific">Syntrophus gentianae</name>
    <dbReference type="NCBI Taxonomy" id="43775"/>
    <lineage>
        <taxon>Bacteria</taxon>
        <taxon>Pseudomonadati</taxon>
        <taxon>Thermodesulfobacteriota</taxon>
        <taxon>Syntrophia</taxon>
        <taxon>Syntrophales</taxon>
        <taxon>Syntrophaceae</taxon>
        <taxon>Syntrophus</taxon>
    </lineage>
</organism>
<dbReference type="EMBL" id="FOBS01000022">
    <property type="protein sequence ID" value="SEM55894.1"/>
    <property type="molecule type" value="Genomic_DNA"/>
</dbReference>
<dbReference type="SUPFAM" id="SSF55021">
    <property type="entry name" value="ACT-like"/>
    <property type="match status" value="1"/>
</dbReference>
<dbReference type="InterPro" id="IPR023860">
    <property type="entry name" value="FeFe-hyd_TM1266"/>
</dbReference>
<dbReference type="STRING" id="43775.SAMN04489760_12216"/>
<dbReference type="InterPro" id="IPR045865">
    <property type="entry name" value="ACT-like_dom_sf"/>
</dbReference>
<evidence type="ECO:0000313" key="2">
    <source>
        <dbReference type="Proteomes" id="UP000198744"/>
    </source>
</evidence>
<evidence type="ECO:0000313" key="1">
    <source>
        <dbReference type="EMBL" id="SEM55894.1"/>
    </source>
</evidence>
<dbReference type="AlphaFoldDB" id="A0A1H7ZD30"/>
<dbReference type="NCBIfam" id="TIGR03959">
    <property type="entry name" value="hyd_TM1266"/>
    <property type="match status" value="1"/>
</dbReference>
<gene>
    <name evidence="1" type="ORF">SAMN04489760_12216</name>
</gene>
<proteinExistence type="predicted"/>
<dbReference type="Gene3D" id="3.30.70.1150">
    <property type="entry name" value="ACT-like. Chain A, domain 2"/>
    <property type="match status" value="1"/>
</dbReference>
<name>A0A1H7ZD30_9BACT</name>
<dbReference type="Pfam" id="PF21699">
    <property type="entry name" value="TM1266-like"/>
    <property type="match status" value="1"/>
</dbReference>
<reference evidence="1 2" key="1">
    <citation type="submission" date="2016-10" db="EMBL/GenBank/DDBJ databases">
        <authorList>
            <person name="de Groot N.N."/>
        </authorList>
    </citation>
    <scope>NUCLEOTIDE SEQUENCE [LARGE SCALE GENOMIC DNA]</scope>
    <source>
        <strain evidence="1 2">DSM 8423</strain>
    </source>
</reference>
<dbReference type="InterPro" id="IPR027271">
    <property type="entry name" value="Acetolactate_synth/TF_NikR_C"/>
</dbReference>
<protein>
    <submittedName>
        <fullName evidence="1">Putative iron-only hydrogenase system regulator</fullName>
    </submittedName>
</protein>